<reference evidence="2" key="1">
    <citation type="submission" date="2016-10" db="EMBL/GenBank/DDBJ databases">
        <authorList>
            <person name="Varghese N."/>
            <person name="Submissions S."/>
        </authorList>
    </citation>
    <scope>NUCLEOTIDE SEQUENCE [LARGE SCALE GENOMIC DNA]</scope>
    <source>
        <strain evidence="2">CGMCC 4.3530</strain>
    </source>
</reference>
<protein>
    <submittedName>
        <fullName evidence="1">Uncharacterized protein</fullName>
    </submittedName>
</protein>
<gene>
    <name evidence="1" type="ORF">SAMN05216215_1005255</name>
</gene>
<evidence type="ECO:0000313" key="2">
    <source>
        <dbReference type="Proteomes" id="UP000199529"/>
    </source>
</evidence>
<dbReference type="AlphaFoldDB" id="A0A1H2WRV9"/>
<dbReference type="Proteomes" id="UP000199529">
    <property type="component" value="Unassembled WGS sequence"/>
</dbReference>
<sequence length="40" mass="4301">MGARDGVIAAMRCPASVALLPDPVLRGRANRAHPFCRPRT</sequence>
<name>A0A1H2WRV9_9PSEU</name>
<evidence type="ECO:0000313" key="1">
    <source>
        <dbReference type="EMBL" id="SDW83196.1"/>
    </source>
</evidence>
<keyword evidence="2" id="KW-1185">Reference proteome</keyword>
<organism evidence="1 2">
    <name type="scientific">Saccharopolyspora shandongensis</name>
    <dbReference type="NCBI Taxonomy" id="418495"/>
    <lineage>
        <taxon>Bacteria</taxon>
        <taxon>Bacillati</taxon>
        <taxon>Actinomycetota</taxon>
        <taxon>Actinomycetes</taxon>
        <taxon>Pseudonocardiales</taxon>
        <taxon>Pseudonocardiaceae</taxon>
        <taxon>Saccharopolyspora</taxon>
    </lineage>
</organism>
<dbReference type="EMBL" id="FNOK01000005">
    <property type="protein sequence ID" value="SDW83196.1"/>
    <property type="molecule type" value="Genomic_DNA"/>
</dbReference>
<dbReference type="RefSeq" id="WP_281247370.1">
    <property type="nucleotide sequence ID" value="NZ_FNOK01000005.1"/>
</dbReference>
<accession>A0A1H2WRV9</accession>
<proteinExistence type="predicted"/>